<dbReference type="InterPro" id="IPR001969">
    <property type="entry name" value="Aspartic_peptidase_AS"/>
</dbReference>
<dbReference type="InParanoid" id="A0A165MRT0"/>
<proteinExistence type="inferred from homology"/>
<dbReference type="OrthoDB" id="660550at2759"/>
<dbReference type="InterPro" id="IPR033121">
    <property type="entry name" value="PEPTIDASE_A1"/>
</dbReference>
<dbReference type="InterPro" id="IPR034164">
    <property type="entry name" value="Pepsin-like_dom"/>
</dbReference>
<dbReference type="Pfam" id="PF00026">
    <property type="entry name" value="Asp"/>
    <property type="match status" value="1"/>
</dbReference>
<keyword evidence="4" id="KW-0645">Protease</keyword>
<protein>
    <submittedName>
        <fullName evidence="7">Aspartic peptidase A1</fullName>
    </submittedName>
</protein>
<evidence type="ECO:0000259" key="6">
    <source>
        <dbReference type="PROSITE" id="PS51767"/>
    </source>
</evidence>
<dbReference type="SUPFAM" id="SSF50630">
    <property type="entry name" value="Acid proteases"/>
    <property type="match status" value="1"/>
</dbReference>
<dbReference type="PANTHER" id="PTHR47966:SF51">
    <property type="entry name" value="BETA-SITE APP-CLEAVING ENZYME, ISOFORM A-RELATED"/>
    <property type="match status" value="1"/>
</dbReference>
<evidence type="ECO:0000256" key="2">
    <source>
        <dbReference type="ARBA" id="ARBA00022750"/>
    </source>
</evidence>
<evidence type="ECO:0000313" key="7">
    <source>
        <dbReference type="EMBL" id="KZT18689.1"/>
    </source>
</evidence>
<feature type="chain" id="PRO_5007862633" evidence="5">
    <location>
        <begin position="20"/>
        <end position="411"/>
    </location>
</feature>
<dbReference type="Gene3D" id="2.40.70.10">
    <property type="entry name" value="Acid Proteases"/>
    <property type="match status" value="2"/>
</dbReference>
<accession>A0A165MRT0</accession>
<name>A0A165MRT0_9AGAM</name>
<dbReference type="GO" id="GO:0006508">
    <property type="term" value="P:proteolysis"/>
    <property type="evidence" value="ECO:0007669"/>
    <property type="project" value="UniProtKB-KW"/>
</dbReference>
<evidence type="ECO:0000256" key="5">
    <source>
        <dbReference type="SAM" id="SignalP"/>
    </source>
</evidence>
<dbReference type="PANTHER" id="PTHR47966">
    <property type="entry name" value="BETA-SITE APP-CLEAVING ENZYME, ISOFORM A-RELATED"/>
    <property type="match status" value="1"/>
</dbReference>
<comment type="similarity">
    <text evidence="1 4">Belongs to the peptidase A1 family.</text>
</comment>
<dbReference type="EMBL" id="KV425665">
    <property type="protein sequence ID" value="KZT18689.1"/>
    <property type="molecule type" value="Genomic_DNA"/>
</dbReference>
<keyword evidence="8" id="KW-1185">Reference proteome</keyword>
<dbReference type="PRINTS" id="PR00792">
    <property type="entry name" value="PEPSIN"/>
</dbReference>
<evidence type="ECO:0000313" key="8">
    <source>
        <dbReference type="Proteomes" id="UP000076761"/>
    </source>
</evidence>
<feature type="active site" evidence="3">
    <location>
        <position position="283"/>
    </location>
</feature>
<dbReference type="PROSITE" id="PS00141">
    <property type="entry name" value="ASP_PROTEASE"/>
    <property type="match status" value="1"/>
</dbReference>
<dbReference type="InterPro" id="IPR021109">
    <property type="entry name" value="Peptidase_aspartic_dom_sf"/>
</dbReference>
<dbReference type="InterPro" id="IPR001461">
    <property type="entry name" value="Aspartic_peptidase_A1"/>
</dbReference>
<dbReference type="AlphaFoldDB" id="A0A165MRT0"/>
<keyword evidence="5" id="KW-0732">Signal</keyword>
<evidence type="ECO:0000256" key="3">
    <source>
        <dbReference type="PIRSR" id="PIRSR601461-1"/>
    </source>
</evidence>
<dbReference type="PROSITE" id="PS51767">
    <property type="entry name" value="PEPTIDASE_A1"/>
    <property type="match status" value="1"/>
</dbReference>
<dbReference type="GO" id="GO:0004190">
    <property type="term" value="F:aspartic-type endopeptidase activity"/>
    <property type="evidence" value="ECO:0007669"/>
    <property type="project" value="UniProtKB-KW"/>
</dbReference>
<keyword evidence="2 4" id="KW-0064">Aspartyl protease</keyword>
<keyword evidence="4" id="KW-0378">Hydrolase</keyword>
<dbReference type="CDD" id="cd05471">
    <property type="entry name" value="pepsin_like"/>
    <property type="match status" value="1"/>
</dbReference>
<feature type="signal peptide" evidence="5">
    <location>
        <begin position="1"/>
        <end position="19"/>
    </location>
</feature>
<gene>
    <name evidence="7" type="ORF">NEOLEDRAFT_1079489</name>
</gene>
<organism evidence="7 8">
    <name type="scientific">Neolentinus lepideus HHB14362 ss-1</name>
    <dbReference type="NCBI Taxonomy" id="1314782"/>
    <lineage>
        <taxon>Eukaryota</taxon>
        <taxon>Fungi</taxon>
        <taxon>Dikarya</taxon>
        <taxon>Basidiomycota</taxon>
        <taxon>Agaricomycotina</taxon>
        <taxon>Agaricomycetes</taxon>
        <taxon>Gloeophyllales</taxon>
        <taxon>Gloeophyllaceae</taxon>
        <taxon>Neolentinus</taxon>
    </lineage>
</organism>
<sequence length="411" mass="42688">MAPSFPILLTLLLALSVSATPLTVARDAHTLVSLPIAKRVNVTGVAQIVKADQARAKQLKARALGQGHQGKRAGSEPVENQGVTYVAPVAIGSPATTYSLIIDTGSSNTWAGAGTAYARTSTTKDTLNIVSVTYGSGNFEGQEVTDLVSLGDGLTIENQSVGAAFYSEGFSGVDGILGIGPVDLTEGTLIPSVTSTIPTVTDNLFTQGVIGAHEVSVYFQPTNQANVTNGELTFGGTDSSKYVGEINYTPLTTTSSASNYWGINQAISYGSTTILSETAGIVDTGTTLVLIATDAFNAYVNATGATSDSATGLYKITAAQYANLQSLYFIINGVSYELVPNAQIWPRALNSAIGGTADSIYLILSDIGSNSGSGLDFINGFAFLERYYSVFDTAGSRVGFANTSYTTAETN</sequence>
<dbReference type="STRING" id="1314782.A0A165MRT0"/>
<evidence type="ECO:0000256" key="4">
    <source>
        <dbReference type="RuleBase" id="RU000454"/>
    </source>
</evidence>
<feature type="domain" description="Peptidase A1" evidence="6">
    <location>
        <begin position="85"/>
        <end position="401"/>
    </location>
</feature>
<dbReference type="Proteomes" id="UP000076761">
    <property type="component" value="Unassembled WGS sequence"/>
</dbReference>
<evidence type="ECO:0000256" key="1">
    <source>
        <dbReference type="ARBA" id="ARBA00007447"/>
    </source>
</evidence>
<feature type="active site" evidence="3">
    <location>
        <position position="103"/>
    </location>
</feature>
<reference evidence="7 8" key="1">
    <citation type="journal article" date="2016" name="Mol. Biol. Evol.">
        <title>Comparative Genomics of Early-Diverging Mushroom-Forming Fungi Provides Insights into the Origins of Lignocellulose Decay Capabilities.</title>
        <authorList>
            <person name="Nagy L.G."/>
            <person name="Riley R."/>
            <person name="Tritt A."/>
            <person name="Adam C."/>
            <person name="Daum C."/>
            <person name="Floudas D."/>
            <person name="Sun H."/>
            <person name="Yadav J.S."/>
            <person name="Pangilinan J."/>
            <person name="Larsson K.H."/>
            <person name="Matsuura K."/>
            <person name="Barry K."/>
            <person name="Labutti K."/>
            <person name="Kuo R."/>
            <person name="Ohm R.A."/>
            <person name="Bhattacharya S.S."/>
            <person name="Shirouzu T."/>
            <person name="Yoshinaga Y."/>
            <person name="Martin F.M."/>
            <person name="Grigoriev I.V."/>
            <person name="Hibbett D.S."/>
        </authorList>
    </citation>
    <scope>NUCLEOTIDE SEQUENCE [LARGE SCALE GENOMIC DNA]</scope>
    <source>
        <strain evidence="7 8">HHB14362 ss-1</strain>
    </source>
</reference>